<dbReference type="InterPro" id="IPR050382">
    <property type="entry name" value="MFS_Na/Anion_cotransporter"/>
</dbReference>
<feature type="transmembrane region" description="Helical" evidence="5">
    <location>
        <begin position="343"/>
        <end position="364"/>
    </location>
</feature>
<organism evidence="7 8">
    <name type="scientific">Priapulus caudatus</name>
    <name type="common">Priapulid worm</name>
    <dbReference type="NCBI Taxonomy" id="37621"/>
    <lineage>
        <taxon>Eukaryota</taxon>
        <taxon>Metazoa</taxon>
        <taxon>Ecdysozoa</taxon>
        <taxon>Scalidophora</taxon>
        <taxon>Priapulida</taxon>
        <taxon>Priapulimorpha</taxon>
        <taxon>Priapulimorphida</taxon>
        <taxon>Priapulidae</taxon>
        <taxon>Priapulus</taxon>
    </lineage>
</organism>
<dbReference type="CDD" id="cd17318">
    <property type="entry name" value="MFS_SLC17"/>
    <property type="match status" value="1"/>
</dbReference>
<dbReference type="SUPFAM" id="SSF103473">
    <property type="entry name" value="MFS general substrate transporter"/>
    <property type="match status" value="1"/>
</dbReference>
<evidence type="ECO:0000256" key="3">
    <source>
        <dbReference type="ARBA" id="ARBA00022989"/>
    </source>
</evidence>
<dbReference type="Pfam" id="PF07690">
    <property type="entry name" value="MFS_1"/>
    <property type="match status" value="1"/>
</dbReference>
<feature type="transmembrane region" description="Helical" evidence="5">
    <location>
        <begin position="193"/>
        <end position="213"/>
    </location>
</feature>
<dbReference type="InterPro" id="IPR020846">
    <property type="entry name" value="MFS_dom"/>
</dbReference>
<proteinExistence type="predicted"/>
<evidence type="ECO:0000256" key="4">
    <source>
        <dbReference type="ARBA" id="ARBA00023136"/>
    </source>
</evidence>
<dbReference type="PANTHER" id="PTHR11662:SF455">
    <property type="entry name" value="GH23975P"/>
    <property type="match status" value="1"/>
</dbReference>
<sequence length="456" mass="49590">MAEELQEYSERSAIKKTFSQESDSRQALFASKSDQACAFFQRFPKRYLLAVMAFLGFCNAYTLRVNLSIAIVAMTTNRTQVEGNGTSNYAPDFPWDSHLRGYILGAFFYGYIITQIPGGWLASKVGGKILFGVGVAGAGMLSLLIPICTEASVYLLIACRVLQGLFEGMAYPSIHALWSNWAPPLERSRLSTIAFSGSYLGAVIAMPLSGILAEKLSWQSVFYVFGVLAVLWFVAWAYLVVEVPSKHPTIGVVELEYIQSSIGFTHDQVVVSAGFASACPYLVMGILLQMGGHLADWMCKQGTFTTTQVRKIFNCGGFYRLYAPVVMILAATTRESGGRLSPAYSIAVVGGSPGRVFGVIILDIAPQFASVLMGLSNCFATIPGIISPTVTGYLVKDKSPGEWQVVFYIAAVVYVVGAVFYGFFGSGERQQWADVPNGYNLCEEPTTEEVPYGSTN</sequence>
<keyword evidence="4 5" id="KW-0472">Membrane</keyword>
<evidence type="ECO:0000256" key="2">
    <source>
        <dbReference type="ARBA" id="ARBA00022692"/>
    </source>
</evidence>
<evidence type="ECO:0000256" key="1">
    <source>
        <dbReference type="ARBA" id="ARBA00004141"/>
    </source>
</evidence>
<dbReference type="PROSITE" id="PS50850">
    <property type="entry name" value="MFS"/>
    <property type="match status" value="1"/>
</dbReference>
<feature type="transmembrane region" description="Helical" evidence="5">
    <location>
        <begin position="129"/>
        <end position="157"/>
    </location>
</feature>
<evidence type="ECO:0000313" key="7">
    <source>
        <dbReference type="Proteomes" id="UP000695022"/>
    </source>
</evidence>
<evidence type="ECO:0000256" key="5">
    <source>
        <dbReference type="SAM" id="Phobius"/>
    </source>
</evidence>
<comment type="subcellular location">
    <subcellularLocation>
        <location evidence="1">Membrane</location>
        <topology evidence="1">Multi-pass membrane protein</topology>
    </subcellularLocation>
</comment>
<keyword evidence="7" id="KW-1185">Reference proteome</keyword>
<accession>A0ABM1F352</accession>
<keyword evidence="2 5" id="KW-0812">Transmembrane</keyword>
<feature type="transmembrane region" description="Helical" evidence="5">
    <location>
        <begin position="371"/>
        <end position="393"/>
    </location>
</feature>
<reference evidence="8" key="1">
    <citation type="submission" date="2025-08" db="UniProtKB">
        <authorList>
            <consortium name="RefSeq"/>
        </authorList>
    </citation>
    <scope>IDENTIFICATION</scope>
</reference>
<dbReference type="GeneID" id="106818711"/>
<dbReference type="RefSeq" id="XP_014678873.1">
    <property type="nucleotide sequence ID" value="XM_014823387.1"/>
</dbReference>
<name>A0ABM1F352_PRICU</name>
<feature type="domain" description="Major facilitator superfamily (MFS) profile" evidence="6">
    <location>
        <begin position="48"/>
        <end position="456"/>
    </location>
</feature>
<dbReference type="Proteomes" id="UP000695022">
    <property type="component" value="Unplaced"/>
</dbReference>
<feature type="transmembrane region" description="Helical" evidence="5">
    <location>
        <begin position="405"/>
        <end position="424"/>
    </location>
</feature>
<protein>
    <submittedName>
        <fullName evidence="8">Sialin-like</fullName>
    </submittedName>
</protein>
<dbReference type="InterPro" id="IPR011701">
    <property type="entry name" value="MFS"/>
</dbReference>
<gene>
    <name evidence="8" type="primary">LOC106818711</name>
</gene>
<feature type="transmembrane region" description="Helical" evidence="5">
    <location>
        <begin position="47"/>
        <end position="74"/>
    </location>
</feature>
<evidence type="ECO:0000259" key="6">
    <source>
        <dbReference type="PROSITE" id="PS50850"/>
    </source>
</evidence>
<feature type="transmembrane region" description="Helical" evidence="5">
    <location>
        <begin position="102"/>
        <end position="122"/>
    </location>
</feature>
<feature type="transmembrane region" description="Helical" evidence="5">
    <location>
        <begin position="220"/>
        <end position="239"/>
    </location>
</feature>
<feature type="transmembrane region" description="Helical" evidence="5">
    <location>
        <begin position="269"/>
        <end position="291"/>
    </location>
</feature>
<dbReference type="Gene3D" id="1.20.1250.20">
    <property type="entry name" value="MFS general substrate transporter like domains"/>
    <property type="match status" value="2"/>
</dbReference>
<evidence type="ECO:0000313" key="8">
    <source>
        <dbReference type="RefSeq" id="XP_014678873.1"/>
    </source>
</evidence>
<dbReference type="PANTHER" id="PTHR11662">
    <property type="entry name" value="SOLUTE CARRIER FAMILY 17"/>
    <property type="match status" value="1"/>
</dbReference>
<feature type="transmembrane region" description="Helical" evidence="5">
    <location>
        <begin position="312"/>
        <end position="331"/>
    </location>
</feature>
<keyword evidence="3 5" id="KW-1133">Transmembrane helix</keyword>
<dbReference type="InterPro" id="IPR036259">
    <property type="entry name" value="MFS_trans_sf"/>
</dbReference>